<feature type="domain" description="D-glutamate N-acetyltransferase-like C-terminal" evidence="1">
    <location>
        <begin position="182"/>
        <end position="375"/>
    </location>
</feature>
<dbReference type="Gene3D" id="3.40.50.300">
    <property type="entry name" value="P-loop containing nucleotide triphosphate hydrolases"/>
    <property type="match status" value="1"/>
</dbReference>
<dbReference type="AlphaFoldDB" id="A0AAV5NXC6"/>
<dbReference type="Pfam" id="PF17396">
    <property type="entry name" value="DUF1611_N"/>
    <property type="match status" value="1"/>
</dbReference>
<evidence type="ECO:0000259" key="2">
    <source>
        <dbReference type="Pfam" id="PF17396"/>
    </source>
</evidence>
<sequence>MCNLDKDVVGCGNEKGNGNDCLVRSDFSVFIEPENGRIQTAIIYCEGHFGDDICHLANGLIVASAHFEVLAVIDSTKAGQDSGVVLFGVANGIPICRDLTTALLYSDNTPDFLVFGWYASGKVISEQERQVILTAIEYGIHIIHGGYDTLNQDPVITAACKKYDVQIRDWSFLHSGEPFHRFTNKIKEVSAPRIVIMGDDSAISRLSTANTLAKVLTEYGLNVTKIATSQVGLTHGTFYGAALEFVPPKFYAGELESVILKAYVAERPDLFIVEGHGMFRAPSFYTSAAIICGANPSAIILNHTPKPAPRCGLHPVPDYGLYDEIQLIEMYSKSHVILVTLNTQGLSTKQRQSAMSDLAVKSGRPVSDLFAQSDELLLECVLTTFPYLRR</sequence>
<dbReference type="Pfam" id="PF07755">
    <property type="entry name" value="DUF1611"/>
    <property type="match status" value="1"/>
</dbReference>
<dbReference type="PANTHER" id="PTHR40690">
    <property type="entry name" value="GLL3100 PROTEIN"/>
    <property type="match status" value="1"/>
</dbReference>
<dbReference type="PANTHER" id="PTHR40690:SF1">
    <property type="entry name" value="DUF1611 DOMAIN-CONTAINING PROTEIN"/>
    <property type="match status" value="1"/>
</dbReference>
<feature type="domain" description="D-glutamate N-acetyltransferase-like N-terminal" evidence="2">
    <location>
        <begin position="76"/>
        <end position="169"/>
    </location>
</feature>
<evidence type="ECO:0000313" key="3">
    <source>
        <dbReference type="EMBL" id="GLQ75375.1"/>
    </source>
</evidence>
<dbReference type="SUPFAM" id="SSF52540">
    <property type="entry name" value="P-loop containing nucleoside triphosphate hydrolases"/>
    <property type="match status" value="1"/>
</dbReference>
<dbReference type="InterPro" id="IPR011669">
    <property type="entry name" value="DgcN-like"/>
</dbReference>
<name>A0AAV5NXC6_9VIBR</name>
<accession>A0AAV5NXC6</accession>
<dbReference type="RefSeq" id="WP_126609719.1">
    <property type="nucleotide sequence ID" value="NZ_AP025144.1"/>
</dbReference>
<proteinExistence type="predicted"/>
<evidence type="ECO:0000313" key="4">
    <source>
        <dbReference type="Proteomes" id="UP001156690"/>
    </source>
</evidence>
<organism evidence="3 4">
    <name type="scientific">Vibrio penaeicida</name>
    <dbReference type="NCBI Taxonomy" id="104609"/>
    <lineage>
        <taxon>Bacteria</taxon>
        <taxon>Pseudomonadati</taxon>
        <taxon>Pseudomonadota</taxon>
        <taxon>Gammaproteobacteria</taxon>
        <taxon>Vibrionales</taxon>
        <taxon>Vibrionaceae</taxon>
        <taxon>Vibrio</taxon>
    </lineage>
</organism>
<dbReference type="PIRSF" id="PIRSF026760">
    <property type="entry name" value="UCP026760"/>
    <property type="match status" value="1"/>
</dbReference>
<evidence type="ECO:0008006" key="5">
    <source>
        <dbReference type="Google" id="ProtNLM"/>
    </source>
</evidence>
<comment type="caution">
    <text evidence="3">The sequence shown here is derived from an EMBL/GenBank/DDBJ whole genome shotgun (WGS) entry which is preliminary data.</text>
</comment>
<gene>
    <name evidence="3" type="ORF">GCM10007932_47370</name>
</gene>
<keyword evidence="4" id="KW-1185">Reference proteome</keyword>
<reference evidence="4" key="1">
    <citation type="journal article" date="2019" name="Int. J. Syst. Evol. Microbiol.">
        <title>The Global Catalogue of Microorganisms (GCM) 10K type strain sequencing project: providing services to taxonomists for standard genome sequencing and annotation.</title>
        <authorList>
            <consortium name="The Broad Institute Genomics Platform"/>
            <consortium name="The Broad Institute Genome Sequencing Center for Infectious Disease"/>
            <person name="Wu L."/>
            <person name="Ma J."/>
        </authorList>
    </citation>
    <scope>NUCLEOTIDE SEQUENCE [LARGE SCALE GENOMIC DNA]</scope>
    <source>
        <strain evidence="4">NBRC 15640</strain>
    </source>
</reference>
<dbReference type="InterPro" id="IPR027417">
    <property type="entry name" value="P-loop_NTPase"/>
</dbReference>
<evidence type="ECO:0000259" key="1">
    <source>
        <dbReference type="Pfam" id="PF07755"/>
    </source>
</evidence>
<dbReference type="Gene3D" id="3.40.50.720">
    <property type="entry name" value="NAD(P)-binding Rossmann-like Domain"/>
    <property type="match status" value="1"/>
</dbReference>
<dbReference type="InterPro" id="IPR035086">
    <property type="entry name" value="DgcN-like_C"/>
</dbReference>
<protein>
    <recommendedName>
        <fullName evidence="5">DUF1611 domain-containing protein</fullName>
    </recommendedName>
</protein>
<dbReference type="InterPro" id="IPR035402">
    <property type="entry name" value="DgcN-like_N"/>
</dbReference>
<dbReference type="Proteomes" id="UP001156690">
    <property type="component" value="Unassembled WGS sequence"/>
</dbReference>
<dbReference type="EMBL" id="BSNX01000073">
    <property type="protein sequence ID" value="GLQ75375.1"/>
    <property type="molecule type" value="Genomic_DNA"/>
</dbReference>